<keyword evidence="1" id="KW-1133">Transmembrane helix</keyword>
<organism evidence="2 3">
    <name type="scientific">Octopus vulgaris</name>
    <name type="common">Common octopus</name>
    <dbReference type="NCBI Taxonomy" id="6645"/>
    <lineage>
        <taxon>Eukaryota</taxon>
        <taxon>Metazoa</taxon>
        <taxon>Spiralia</taxon>
        <taxon>Lophotrochozoa</taxon>
        <taxon>Mollusca</taxon>
        <taxon>Cephalopoda</taxon>
        <taxon>Coleoidea</taxon>
        <taxon>Octopodiformes</taxon>
        <taxon>Octopoda</taxon>
        <taxon>Incirrata</taxon>
        <taxon>Octopodidae</taxon>
        <taxon>Octopus</taxon>
    </lineage>
</organism>
<feature type="transmembrane region" description="Helical" evidence="1">
    <location>
        <begin position="20"/>
        <end position="38"/>
    </location>
</feature>
<protein>
    <submittedName>
        <fullName evidence="2">Uncharacterized protein</fullName>
    </submittedName>
</protein>
<accession>A0AA36AVJ5</accession>
<reference evidence="2" key="1">
    <citation type="submission" date="2023-08" db="EMBL/GenBank/DDBJ databases">
        <authorList>
            <person name="Alioto T."/>
            <person name="Alioto T."/>
            <person name="Gomez Garrido J."/>
        </authorList>
    </citation>
    <scope>NUCLEOTIDE SEQUENCE</scope>
</reference>
<keyword evidence="1" id="KW-0812">Transmembrane</keyword>
<evidence type="ECO:0000313" key="2">
    <source>
        <dbReference type="EMBL" id="CAI9722519.1"/>
    </source>
</evidence>
<dbReference type="Proteomes" id="UP001162480">
    <property type="component" value="Chromosome 5"/>
</dbReference>
<gene>
    <name evidence="2" type="ORF">OCTVUL_1B007001</name>
</gene>
<keyword evidence="3" id="KW-1185">Reference proteome</keyword>
<evidence type="ECO:0000256" key="1">
    <source>
        <dbReference type="SAM" id="Phobius"/>
    </source>
</evidence>
<proteinExistence type="predicted"/>
<name>A0AA36AVJ5_OCTVU</name>
<keyword evidence="1" id="KW-0472">Membrane</keyword>
<dbReference type="EMBL" id="OX597818">
    <property type="protein sequence ID" value="CAI9722519.1"/>
    <property type="molecule type" value="Genomic_DNA"/>
</dbReference>
<evidence type="ECO:0000313" key="3">
    <source>
        <dbReference type="Proteomes" id="UP001162480"/>
    </source>
</evidence>
<dbReference type="AlphaFoldDB" id="A0AA36AVJ5"/>
<sequence length="93" mass="10896">MFSVLNITCCSEQLVAHQYLGTILILLSTLLTIVFIVIPRKPRYPVPIDDSLIYEYQESHLALYGFRTQRMQLKNHKIKYCEVAMQNYDSLQL</sequence>